<dbReference type="Proteomes" id="UP000306196">
    <property type="component" value="Unassembled WGS sequence"/>
</dbReference>
<reference evidence="5 6" key="1">
    <citation type="submission" date="2019-05" db="EMBL/GenBank/DDBJ databases">
        <title>Verrucobacter flavum gen. nov., sp. nov. a new member of the family Verrucomicrobiaceae.</title>
        <authorList>
            <person name="Szuroczki S."/>
            <person name="Abbaszade G."/>
            <person name="Szabo A."/>
            <person name="Felfoldi T."/>
            <person name="Schumann P."/>
            <person name="Boka K."/>
            <person name="Keki Z."/>
            <person name="Toumi M."/>
            <person name="Toth E."/>
        </authorList>
    </citation>
    <scope>NUCLEOTIDE SEQUENCE [LARGE SCALE GENOMIC DNA]</scope>
    <source>
        <strain evidence="5 6">MG-N-17</strain>
    </source>
</reference>
<proteinExistence type="predicted"/>
<evidence type="ECO:0000256" key="1">
    <source>
        <dbReference type="SAM" id="SignalP"/>
    </source>
</evidence>
<dbReference type="RefSeq" id="WP_138087040.1">
    <property type="nucleotide sequence ID" value="NZ_VAUV01000010.1"/>
</dbReference>
<dbReference type="Pfam" id="PF07587">
    <property type="entry name" value="PSD1"/>
    <property type="match status" value="1"/>
</dbReference>
<dbReference type="Gene3D" id="2.30.30.700">
    <property type="entry name" value="SLA1 homology domain 1"/>
    <property type="match status" value="1"/>
</dbReference>
<dbReference type="OrthoDB" id="289126at2"/>
<dbReference type="InterPro" id="IPR007131">
    <property type="entry name" value="SHD1"/>
</dbReference>
<evidence type="ECO:0000313" key="5">
    <source>
        <dbReference type="EMBL" id="TLD69985.1"/>
    </source>
</evidence>
<dbReference type="Pfam" id="PF07583">
    <property type="entry name" value="PSCyt2"/>
    <property type="match status" value="1"/>
</dbReference>
<dbReference type="AlphaFoldDB" id="A0A5R8KDI5"/>
<keyword evidence="1" id="KW-0732">Signal</keyword>
<gene>
    <name evidence="5" type="ORF">FEM03_14735</name>
</gene>
<comment type="caution">
    <text evidence="5">The sequence shown here is derived from an EMBL/GenBank/DDBJ whole genome shotgun (WGS) entry which is preliminary data.</text>
</comment>
<dbReference type="InterPro" id="IPR011444">
    <property type="entry name" value="DUF1549"/>
</dbReference>
<dbReference type="PANTHER" id="PTHR35889:SF3">
    <property type="entry name" value="F-BOX DOMAIN-CONTAINING PROTEIN"/>
    <property type="match status" value="1"/>
</dbReference>
<accession>A0A5R8KDI5</accession>
<feature type="chain" id="PRO_5024369654" evidence="1">
    <location>
        <begin position="23"/>
        <end position="746"/>
    </location>
</feature>
<dbReference type="PANTHER" id="PTHR35889">
    <property type="entry name" value="CYCLOINULO-OLIGOSACCHARIDE FRUCTANOTRANSFERASE-RELATED"/>
    <property type="match status" value="1"/>
</dbReference>
<feature type="domain" description="DUF1553" evidence="4">
    <location>
        <begin position="432"/>
        <end position="720"/>
    </location>
</feature>
<evidence type="ECO:0000259" key="3">
    <source>
        <dbReference type="Pfam" id="PF07583"/>
    </source>
</evidence>
<dbReference type="EMBL" id="VAUV01000010">
    <property type="protein sequence ID" value="TLD69985.1"/>
    <property type="molecule type" value="Genomic_DNA"/>
</dbReference>
<dbReference type="Pfam" id="PF03983">
    <property type="entry name" value="SHD1"/>
    <property type="match status" value="1"/>
</dbReference>
<evidence type="ECO:0000259" key="4">
    <source>
        <dbReference type="Pfam" id="PF07587"/>
    </source>
</evidence>
<evidence type="ECO:0000259" key="2">
    <source>
        <dbReference type="Pfam" id="PF03983"/>
    </source>
</evidence>
<evidence type="ECO:0000313" key="6">
    <source>
        <dbReference type="Proteomes" id="UP000306196"/>
    </source>
</evidence>
<dbReference type="GO" id="GO:0008092">
    <property type="term" value="F:cytoskeletal protein binding"/>
    <property type="evidence" value="ECO:0007669"/>
    <property type="project" value="InterPro"/>
</dbReference>
<keyword evidence="6" id="KW-1185">Reference proteome</keyword>
<feature type="domain" description="DUF1549" evidence="3">
    <location>
        <begin position="139"/>
        <end position="311"/>
    </location>
</feature>
<organism evidence="5 6">
    <name type="scientific">Phragmitibacter flavus</name>
    <dbReference type="NCBI Taxonomy" id="2576071"/>
    <lineage>
        <taxon>Bacteria</taxon>
        <taxon>Pseudomonadati</taxon>
        <taxon>Verrucomicrobiota</taxon>
        <taxon>Verrucomicrobiia</taxon>
        <taxon>Verrucomicrobiales</taxon>
        <taxon>Verrucomicrobiaceae</taxon>
        <taxon>Phragmitibacter</taxon>
    </lineage>
</organism>
<protein>
    <submittedName>
        <fullName evidence="5">DUF1549 domain-containing protein</fullName>
    </submittedName>
</protein>
<dbReference type="GO" id="GO:0042802">
    <property type="term" value="F:identical protein binding"/>
    <property type="evidence" value="ECO:0007669"/>
    <property type="project" value="InterPro"/>
</dbReference>
<dbReference type="GO" id="GO:0043130">
    <property type="term" value="F:ubiquitin binding"/>
    <property type="evidence" value="ECO:0007669"/>
    <property type="project" value="InterPro"/>
</dbReference>
<sequence>MKTKHLPLLMAVALLGTSTASAETRVWTDSSGRKVEATFIKLEGENLTIQVANGAIYTLPISRFSADDQAAAKTMKPAANANALLSVPTNASAAQAAAKIDQLVEMGIQKANPKLAENHRKNAETMVKAGKQPTAFVPLKPNAPMSDEQFVRRVYLDVVGRIPSYEETNEFLKNASRDNTARAKLIDTLLASDGYTSHMYNYFAGMLRLTDNFQADFVRGLPYIKWMKEKVATNESWDKIVYEMLTAKGKLWHNGAAGYLLRDSGMPLDNLANTLTVFLGTDVSCAQCHDHPFADWTQRQFYEMAAFFGATSTQMGRSDYEGGKNGPNPSQKLLGEAVAIMEKNEIDPQRYRNLVQNVLGANRYVVNDVGVNRLKLPHDYQYKDGTPGEAVSPKLIMWSEADKKNPAYSVIGDTVRKSSREEGGVKNAENLREAFAKWATHEANPRFAMTIANRLWERAFGVGLTPTVRNIDNPDEAYNPELIRHLASEMVRVKFNIKEFLRIVYNTKAYQREATTAELAMGEPYYFQGPVLRRMSAEQAWDSYMTLVLGSELDKLKNTDSEQYGRAIDMDINSVDAQTLLQKVSAVQKLGERQREQMRNAGSLAMAGGDEMMASSSPLSYGGMVLMRASELPQPAPGGHFLREFGQSDRMLIDGDSKEGSVPQVLMMMNGKAQEMLTSTDSLIFRNMNKVTSPPERVEAMFLSILNRRPTLREKDIAKRALAEGDEGYASMIWALVNTREFSFVQ</sequence>
<dbReference type="GO" id="GO:0030674">
    <property type="term" value="F:protein-macromolecule adaptor activity"/>
    <property type="evidence" value="ECO:0007669"/>
    <property type="project" value="InterPro"/>
</dbReference>
<name>A0A5R8KDI5_9BACT</name>
<dbReference type="InterPro" id="IPR022655">
    <property type="entry name" value="DUF1553"/>
</dbReference>
<feature type="domain" description="SLA1 homology" evidence="2">
    <location>
        <begin position="21"/>
        <end position="71"/>
    </location>
</feature>
<feature type="signal peptide" evidence="1">
    <location>
        <begin position="1"/>
        <end position="22"/>
    </location>
</feature>